<dbReference type="InterPro" id="IPR037066">
    <property type="entry name" value="Plug_dom_sf"/>
</dbReference>
<keyword evidence="1" id="KW-0813">Transport</keyword>
<keyword evidence="3" id="KW-0732">Signal</keyword>
<comment type="similarity">
    <text evidence="1">Belongs to the TonB-dependent receptor family.</text>
</comment>
<keyword evidence="5" id="KW-0675">Receptor</keyword>
<dbReference type="EMBL" id="JADFFL010000006">
    <property type="protein sequence ID" value="MBE9663453.1"/>
    <property type="molecule type" value="Genomic_DNA"/>
</dbReference>
<dbReference type="InterPro" id="IPR012910">
    <property type="entry name" value="Plug_dom"/>
</dbReference>
<dbReference type="Gene3D" id="2.60.40.1120">
    <property type="entry name" value="Carboxypeptidase-like, regulatory domain"/>
    <property type="match status" value="1"/>
</dbReference>
<dbReference type="GO" id="GO:0009279">
    <property type="term" value="C:cell outer membrane"/>
    <property type="evidence" value="ECO:0007669"/>
    <property type="project" value="UniProtKB-SubCell"/>
</dbReference>
<keyword evidence="1" id="KW-0812">Transmembrane</keyword>
<proteinExistence type="inferred from homology"/>
<sequence length="1965" mass="222160">MKKSLTLLLFIFASILSFGQKPLTDSRTNSPYTYIYRLDDASTLLFINEKEDDFKDELLKEPVYKYLTGTKPDLRLAPGNYLEVYASLNKLQYRLIQKPSVIFKQLLNGVDMRFVLLDSTYQEVTTAVVTVGKKQIRYDEVSRSYHTAQKPDKMLIKAVYQGVSNFHQYGENKLDEGYFFGKKKKSSLWSRITAPFSKKSKTKARQTNFPQGTNPGFIIFNKPKYRPNDTVKFKAFILQKGNKKPINDKQLAVRILDSKPGGKLLGTVNAYRKGGFEYQFKLDDSLDLDIDETYRINLEPMGKDGRPVSTDKRADGEYRRDPPGYHTGSFRVEEYELKTNKFTVRKDGYSQSPGVPVPFYFKATDDNGLNVPDARVRIIVRLGYVSEYLNPYDFVRDTLGIFQIPLDAVGETKFMIPDSIFPKLKMNLNVSTQLLNSNNESRVEYHNINWDYDNRTLSAKAEGDSLKMEYLVSGRSTPATATLKEYQHKQEDALVTRTISLPAKIAIDPMLQSYSVKVGELNALHVVSNTGANVDPQGYRTADSLFLHVNNPRKLKFWYTVFGGKKVLAQGSGTELDYKRSYKSSGSVSLLVNFIWGGRPQYLEQQVPYQDRVLNIKVTKPMAVYPGQQAEVVAEVTDHKGKPVAGADITAYGITGKFEQYYGPAIPYLGKTYPYRKLKPFVNEQINPNRDGELKLNWQRWGLAQGLDTISYFQFTHPKDTFKIAEPTSDKLTQIAPFVMKDGEIQPVHILYINDKPVFFDQAQEYPQYSFAVDTLIWSIRMRTKNHLIELQNIKIPAGKKLILAVNADTVQNKIARILPMPDTLTRHESDLMSNYMIKLAPYSLSDRMVTLEQNGRIHLVNSRSSDNYSRNNGSVGVLVGPFAQNKVDLDMKDYLQQSFYSEGNYSFDISPGLIKQKSLPAGYPFDTKLPRNYSYDAYKQYVLTRNAIDTMWQKQLDQRVSNYFNQYSYQSGNTKLYVTAGPLLPKQANYRIKCVLIFKKDDADYLQIVSANNTHFFGYQPGEYRMLYLMDGNSYHIQNNIVVEPNGGNYYNLGAITPHPADSMSNRIGQILIDQIEGASVKACSDAIREAFFDRDPNWLTFNKTMTGRVIDLKDRFPLAGATVTVTGTQHRTVTDKNGRFKLTVPAKGSIRISLDVYDTERAAIRTDTAVTVHLLRTSIIAMRAAMIRGYVRRTREQTTGSSTIITAREDQDKPVANVEQLLQGKVAGLNIQNNTGAPGMRGSVSIRGLSTAGNGTGGNPLYIVDGIPADGNPLQELKQDEITGMEILKDASATALYGSRGAYGVILISTVKGKNKMMPEMAGGGMLLRRNFSDYAYWQPKLSSDAEGKVRFKVTYPDDITNWRTFMVGITDKRQTGFTEGSVKAYKPVSANFTAPQFAIKCDSIATIGKLMNYTADTVAVGRKFKFNGQVLADNKLTIKNAYIDTFKVVASSDSLRFEYTINRPNGYADGEYRAIPVFEQGTLETKGIFKTLERDTAINLTFDANLKEVTLRAEASALPVLLDEVQHLRDYEYLCNEQLASKLKALLAEKQIRAYLKEPFKWDNAIKDLIKRLNENRKGQGVWGWWKDTPEELWISMHVSEALLTAKAQGYEVTVNQRELINYLMFQSDAYKGEDKLRVIALLKMLGSSADLKLIMSRYEKELSLRDMVSDNEKLRLMHARQVIGLPIVIDSLLKGMKTTMFGNVYWGQQGYYLFNNSIQNSLLAYKILRTEGKHPQLLGKLRNYFLEQRGNGSWRNTYESAQILETILPDMLIAGEKPRPASLSISGSKIETVTKFPYEVKLDGNAKLNIQKSGDMSVYITAYQKFWNPNPAKVSGDFTVDTRFDNGRTKITQAKGGDAITLTAEVTARADADMVMVEIPIPAGCSYNGKPQGYGNGEVHREYFKNKVSIFCRKLSAGKHTFTISLMPRYSGNYTVNPAKAEMMYFPVFYGREGMKKLRIE</sequence>
<dbReference type="InterPro" id="IPR001599">
    <property type="entry name" value="Macroglobln_a2"/>
</dbReference>
<dbReference type="Pfam" id="PF00207">
    <property type="entry name" value="A2M"/>
    <property type="match status" value="1"/>
</dbReference>
<dbReference type="InterPro" id="IPR051802">
    <property type="entry name" value="YfhM-like"/>
</dbReference>
<dbReference type="RefSeq" id="WP_194112684.1">
    <property type="nucleotide sequence ID" value="NZ_JADFFL010000006.1"/>
</dbReference>
<dbReference type="NCBIfam" id="TIGR04057">
    <property type="entry name" value="SusC_RagA_signa"/>
    <property type="match status" value="1"/>
</dbReference>
<dbReference type="InterPro" id="IPR041246">
    <property type="entry name" value="Bact_MG10"/>
</dbReference>
<dbReference type="PROSITE" id="PS52016">
    <property type="entry name" value="TONB_DEPENDENT_REC_3"/>
    <property type="match status" value="1"/>
</dbReference>
<feature type="region of interest" description="Disordered" evidence="2">
    <location>
        <begin position="301"/>
        <end position="325"/>
    </location>
</feature>
<organism evidence="5 6">
    <name type="scientific">Mucilaginibacter myungsuensis</name>
    <dbReference type="NCBI Taxonomy" id="649104"/>
    <lineage>
        <taxon>Bacteria</taxon>
        <taxon>Pseudomonadati</taxon>
        <taxon>Bacteroidota</taxon>
        <taxon>Sphingobacteriia</taxon>
        <taxon>Sphingobacteriales</taxon>
        <taxon>Sphingobacteriaceae</taxon>
        <taxon>Mucilaginibacter</taxon>
    </lineage>
</organism>
<dbReference type="SMART" id="SM01360">
    <property type="entry name" value="A2M"/>
    <property type="match status" value="1"/>
</dbReference>
<name>A0A929PX39_9SPHI</name>
<reference evidence="5" key="1">
    <citation type="submission" date="2020-10" db="EMBL/GenBank/DDBJ databases">
        <title>Mucilaginibacter mali sp. nov., isolated from rhizosphere soil of apple orchard.</title>
        <authorList>
            <person name="Lee J.-S."/>
            <person name="Kim H.S."/>
            <person name="Kim J.-S."/>
        </authorList>
    </citation>
    <scope>NUCLEOTIDE SEQUENCE</scope>
    <source>
        <strain evidence="5">KCTC 22746</strain>
    </source>
</reference>
<dbReference type="GO" id="GO:0004866">
    <property type="term" value="F:endopeptidase inhibitor activity"/>
    <property type="evidence" value="ECO:0007669"/>
    <property type="project" value="InterPro"/>
</dbReference>
<dbReference type="Pfam" id="PF13715">
    <property type="entry name" value="CarbopepD_reg_2"/>
    <property type="match status" value="1"/>
</dbReference>
<feature type="chain" id="PRO_5036835631" evidence="3">
    <location>
        <begin position="20"/>
        <end position="1965"/>
    </location>
</feature>
<comment type="subcellular location">
    <subcellularLocation>
        <location evidence="1">Cell outer membrane</location>
        <topology evidence="1">Multi-pass membrane protein</topology>
    </subcellularLocation>
</comment>
<dbReference type="Pfam" id="PF17973">
    <property type="entry name" value="bMG10"/>
    <property type="match status" value="1"/>
</dbReference>
<dbReference type="SUPFAM" id="SSF48239">
    <property type="entry name" value="Terpenoid cyclases/Protein prenyltransferases"/>
    <property type="match status" value="1"/>
</dbReference>
<dbReference type="Gene3D" id="1.50.10.20">
    <property type="match status" value="1"/>
</dbReference>
<accession>A0A929PX39</accession>
<evidence type="ECO:0000259" key="4">
    <source>
        <dbReference type="SMART" id="SM01360"/>
    </source>
</evidence>
<dbReference type="PANTHER" id="PTHR40094:SF1">
    <property type="entry name" value="UBIQUITIN DOMAIN-CONTAINING PROTEIN"/>
    <property type="match status" value="1"/>
</dbReference>
<feature type="domain" description="Alpha-2-macroglobulin" evidence="4">
    <location>
        <begin position="1338"/>
        <end position="1427"/>
    </location>
</feature>
<dbReference type="InterPro" id="IPR039426">
    <property type="entry name" value="TonB-dep_rcpt-like"/>
</dbReference>
<dbReference type="PANTHER" id="PTHR40094">
    <property type="entry name" value="ALPHA-2-MACROGLOBULIN HOMOLOG"/>
    <property type="match status" value="1"/>
</dbReference>
<evidence type="ECO:0000256" key="1">
    <source>
        <dbReference type="PROSITE-ProRule" id="PRU01360"/>
    </source>
</evidence>
<keyword evidence="1" id="KW-0998">Cell outer membrane</keyword>
<dbReference type="SUPFAM" id="SSF56935">
    <property type="entry name" value="Porins"/>
    <property type="match status" value="1"/>
</dbReference>
<evidence type="ECO:0000313" key="5">
    <source>
        <dbReference type="EMBL" id="MBE9663453.1"/>
    </source>
</evidence>
<feature type="compositionally biased region" description="Basic and acidic residues" evidence="2">
    <location>
        <begin position="301"/>
        <end position="323"/>
    </location>
</feature>
<evidence type="ECO:0000256" key="2">
    <source>
        <dbReference type="SAM" id="MobiDB-lite"/>
    </source>
</evidence>
<dbReference type="Pfam" id="PF07715">
    <property type="entry name" value="Plug"/>
    <property type="match status" value="1"/>
</dbReference>
<dbReference type="InterPro" id="IPR023997">
    <property type="entry name" value="TonB-dep_OMP_SusC/RagA_CS"/>
</dbReference>
<dbReference type="SUPFAM" id="SSF49464">
    <property type="entry name" value="Carboxypeptidase regulatory domain-like"/>
    <property type="match status" value="1"/>
</dbReference>
<feature type="signal peptide" evidence="3">
    <location>
        <begin position="1"/>
        <end position="19"/>
    </location>
</feature>
<comment type="caution">
    <text evidence="5">The sequence shown here is derived from an EMBL/GenBank/DDBJ whole genome shotgun (WGS) entry which is preliminary data.</text>
</comment>
<evidence type="ECO:0000313" key="6">
    <source>
        <dbReference type="Proteomes" id="UP000622475"/>
    </source>
</evidence>
<dbReference type="InterPro" id="IPR008930">
    <property type="entry name" value="Terpenoid_cyclase/PrenylTrfase"/>
</dbReference>
<gene>
    <name evidence="5" type="ORF">IRJ16_16315</name>
</gene>
<keyword evidence="1" id="KW-0472">Membrane</keyword>
<protein>
    <submittedName>
        <fullName evidence="5">TonB-dependent receptor plug domain-containing protein</fullName>
    </submittedName>
</protein>
<dbReference type="Gene3D" id="2.60.40.1930">
    <property type="match status" value="1"/>
</dbReference>
<keyword evidence="6" id="KW-1185">Reference proteome</keyword>
<keyword evidence="1" id="KW-1134">Transmembrane beta strand</keyword>
<dbReference type="Proteomes" id="UP000622475">
    <property type="component" value="Unassembled WGS sequence"/>
</dbReference>
<dbReference type="InterPro" id="IPR008969">
    <property type="entry name" value="CarboxyPept-like_regulatory"/>
</dbReference>
<dbReference type="Gene3D" id="2.170.130.10">
    <property type="entry name" value="TonB-dependent receptor, plug domain"/>
    <property type="match status" value="1"/>
</dbReference>
<evidence type="ECO:0000256" key="3">
    <source>
        <dbReference type="SAM" id="SignalP"/>
    </source>
</evidence>